<evidence type="ECO:0000313" key="1">
    <source>
        <dbReference type="EMBL" id="GFS49183.1"/>
    </source>
</evidence>
<name>A0A8X6MDQ1_9ARAC</name>
<evidence type="ECO:0008006" key="3">
    <source>
        <dbReference type="Google" id="ProtNLM"/>
    </source>
</evidence>
<accession>A0A8X6MDQ1</accession>
<evidence type="ECO:0000313" key="2">
    <source>
        <dbReference type="Proteomes" id="UP000886998"/>
    </source>
</evidence>
<dbReference type="AlphaFoldDB" id="A0A8X6MDQ1"/>
<keyword evidence="2" id="KW-1185">Reference proteome</keyword>
<reference evidence="1" key="1">
    <citation type="submission" date="2020-08" db="EMBL/GenBank/DDBJ databases">
        <title>Multicomponent nature underlies the extraordinary mechanical properties of spider dragline silk.</title>
        <authorList>
            <person name="Kono N."/>
            <person name="Nakamura H."/>
            <person name="Mori M."/>
            <person name="Yoshida Y."/>
            <person name="Ohtoshi R."/>
            <person name="Malay A.D."/>
            <person name="Moran D.A.P."/>
            <person name="Tomita M."/>
            <person name="Numata K."/>
            <person name="Arakawa K."/>
        </authorList>
    </citation>
    <scope>NUCLEOTIDE SEQUENCE</scope>
</reference>
<dbReference type="EMBL" id="BMAV01026309">
    <property type="protein sequence ID" value="GFS49183.1"/>
    <property type="molecule type" value="Genomic_DNA"/>
</dbReference>
<gene>
    <name evidence="1" type="ORF">TNIN_490191</name>
</gene>
<proteinExistence type="predicted"/>
<comment type="caution">
    <text evidence="1">The sequence shown here is derived from an EMBL/GenBank/DDBJ whole genome shotgun (WGS) entry which is preliminary data.</text>
</comment>
<organism evidence="1 2">
    <name type="scientific">Trichonephila inaurata madagascariensis</name>
    <dbReference type="NCBI Taxonomy" id="2747483"/>
    <lineage>
        <taxon>Eukaryota</taxon>
        <taxon>Metazoa</taxon>
        <taxon>Ecdysozoa</taxon>
        <taxon>Arthropoda</taxon>
        <taxon>Chelicerata</taxon>
        <taxon>Arachnida</taxon>
        <taxon>Araneae</taxon>
        <taxon>Araneomorphae</taxon>
        <taxon>Entelegynae</taxon>
        <taxon>Araneoidea</taxon>
        <taxon>Nephilidae</taxon>
        <taxon>Trichonephila</taxon>
        <taxon>Trichonephila inaurata</taxon>
    </lineage>
</organism>
<protein>
    <recommendedName>
        <fullName evidence="3">Reverse transcriptase</fullName>
    </recommendedName>
</protein>
<dbReference type="Proteomes" id="UP000886998">
    <property type="component" value="Unassembled WGS sequence"/>
</dbReference>
<sequence length="156" mass="17696">MFAGNRGAIRQLTSNNTERCRIAKDTLVQHFSSVWQAPAVPLELKDFPPENPNLKFSPLRPPSWKIPRRYLHKDGRSTKNNGRPIALFKSIYKLFQSAGRVFPEWCEEHSILSPAQKGFTPYDGVIEHNFLINTHLDRARSAQGKLSGLARCLKVG</sequence>
<dbReference type="OrthoDB" id="6515679at2759"/>